<gene>
    <name evidence="2" type="ORF">HNQ51_002005</name>
</gene>
<dbReference type="Pfam" id="PF20795">
    <property type="entry name" value="DUF6841"/>
    <property type="match status" value="1"/>
</dbReference>
<dbReference type="InterPro" id="IPR032710">
    <property type="entry name" value="NTF2-like_dom_sf"/>
</dbReference>
<sequence length="142" mass="15818">MTAMQLHDIEAFFKAYADAFNDLSGDAVAAHWASPSAIASGEAVTWWPTHEPMADNMRRLCAVYREAGFEHCRFEVLQATPMGAHDAFALLRWTLTRQDGALLQRFSTGYHLHRSGGRTKVLLCTAFDEDLAAMRANSETQP</sequence>
<organism evidence="2 3">
    <name type="scientific">Inhella inkyongensis</name>
    <dbReference type="NCBI Taxonomy" id="392593"/>
    <lineage>
        <taxon>Bacteria</taxon>
        <taxon>Pseudomonadati</taxon>
        <taxon>Pseudomonadota</taxon>
        <taxon>Betaproteobacteria</taxon>
        <taxon>Burkholderiales</taxon>
        <taxon>Sphaerotilaceae</taxon>
        <taxon>Inhella</taxon>
    </lineage>
</organism>
<reference evidence="2 3" key="1">
    <citation type="submission" date="2020-08" db="EMBL/GenBank/DDBJ databases">
        <title>Genomic Encyclopedia of Type Strains, Phase IV (KMG-IV): sequencing the most valuable type-strain genomes for metagenomic binning, comparative biology and taxonomic classification.</title>
        <authorList>
            <person name="Goeker M."/>
        </authorList>
    </citation>
    <scope>NUCLEOTIDE SEQUENCE [LARGE SCALE GENOMIC DNA]</scope>
    <source>
        <strain evidence="2 3">DSM 23958</strain>
    </source>
</reference>
<accession>A0A840S815</accession>
<dbReference type="Proteomes" id="UP000554837">
    <property type="component" value="Unassembled WGS sequence"/>
</dbReference>
<evidence type="ECO:0000313" key="3">
    <source>
        <dbReference type="Proteomes" id="UP000554837"/>
    </source>
</evidence>
<proteinExistence type="predicted"/>
<comment type="caution">
    <text evidence="2">The sequence shown here is derived from an EMBL/GenBank/DDBJ whole genome shotgun (WGS) entry which is preliminary data.</text>
</comment>
<feature type="domain" description="DUF6841" evidence="1">
    <location>
        <begin position="8"/>
        <end position="122"/>
    </location>
</feature>
<dbReference type="Gene3D" id="3.10.450.50">
    <property type="match status" value="1"/>
</dbReference>
<dbReference type="AlphaFoldDB" id="A0A840S815"/>
<name>A0A840S815_9BURK</name>
<protein>
    <recommendedName>
        <fullName evidence="1">DUF6841 domain-containing protein</fullName>
    </recommendedName>
</protein>
<evidence type="ECO:0000259" key="1">
    <source>
        <dbReference type="Pfam" id="PF20795"/>
    </source>
</evidence>
<dbReference type="SUPFAM" id="SSF54427">
    <property type="entry name" value="NTF2-like"/>
    <property type="match status" value="1"/>
</dbReference>
<keyword evidence="3" id="KW-1185">Reference proteome</keyword>
<evidence type="ECO:0000313" key="2">
    <source>
        <dbReference type="EMBL" id="MBB5204691.1"/>
    </source>
</evidence>
<dbReference type="InterPro" id="IPR049219">
    <property type="entry name" value="DUF6841"/>
</dbReference>
<dbReference type="EMBL" id="JACHHO010000002">
    <property type="protein sequence ID" value="MBB5204691.1"/>
    <property type="molecule type" value="Genomic_DNA"/>
</dbReference>